<evidence type="ECO:0000313" key="3">
    <source>
        <dbReference type="Proteomes" id="UP001433268"/>
    </source>
</evidence>
<gene>
    <name evidence="2" type="ORF">PG997_001763</name>
</gene>
<reference evidence="2 3" key="1">
    <citation type="submission" date="2023-01" db="EMBL/GenBank/DDBJ databases">
        <title>Analysis of 21 Apiospora genomes using comparative genomics revels a genus with tremendous synthesis potential of carbohydrate active enzymes and secondary metabolites.</title>
        <authorList>
            <person name="Sorensen T."/>
        </authorList>
    </citation>
    <scope>NUCLEOTIDE SEQUENCE [LARGE SCALE GENOMIC DNA]</scope>
    <source>
        <strain evidence="2 3">CBS 114990</strain>
    </source>
</reference>
<feature type="region of interest" description="Disordered" evidence="1">
    <location>
        <begin position="1"/>
        <end position="22"/>
    </location>
</feature>
<dbReference type="GeneID" id="92039138"/>
<dbReference type="RefSeq" id="XP_066675851.1">
    <property type="nucleotide sequence ID" value="XM_066806078.1"/>
</dbReference>
<dbReference type="Proteomes" id="UP001433268">
    <property type="component" value="Unassembled WGS sequence"/>
</dbReference>
<feature type="compositionally biased region" description="Polar residues" evidence="1">
    <location>
        <begin position="1"/>
        <end position="13"/>
    </location>
</feature>
<name>A0ABR1XEG4_9PEZI</name>
<protein>
    <recommendedName>
        <fullName evidence="4">Clr5 domain-containing protein</fullName>
    </recommendedName>
</protein>
<proteinExistence type="predicted"/>
<accession>A0ABR1XEG4</accession>
<feature type="region of interest" description="Disordered" evidence="1">
    <location>
        <begin position="200"/>
        <end position="223"/>
    </location>
</feature>
<evidence type="ECO:0008006" key="4">
    <source>
        <dbReference type="Google" id="ProtNLM"/>
    </source>
</evidence>
<dbReference type="PANTHER" id="PTHR38788:SF3">
    <property type="entry name" value="CLR5 DOMAIN-CONTAINING PROTEIN"/>
    <property type="match status" value="1"/>
</dbReference>
<keyword evidence="3" id="KW-1185">Reference proteome</keyword>
<evidence type="ECO:0000256" key="1">
    <source>
        <dbReference type="SAM" id="MobiDB-lite"/>
    </source>
</evidence>
<comment type="caution">
    <text evidence="2">The sequence shown here is derived from an EMBL/GenBank/DDBJ whole genome shotgun (WGS) entry which is preliminary data.</text>
</comment>
<sequence length="584" mass="66193">MSATDSSSEPSPKQQDDVPWARPEEFEAKKGVITHLYDLSGRNLTLKETMRIMEVTCTKRNSMTFTERAYGPFLAEPQLDEDPSALTRLPSFSAKMYKSRISKWKLRKNLKPAEVIELVRQYKEREAAGKSTHVYFRGERMDQRRVREYLRLVHGMSVGPHATASEKRIKIEGITCRTPSPPPTAPQTGIQTPMRQMPIRTPESARTRTRSPGVARAEDESGAAEDGGVWVRVGVLAEDGRRPRRALRGHQCVQCFDDFTALMRNHHPLLWIYTHRVAMELAEQSPEAAQSFARLAWNLSQALNHPAEVTFDQMPSPVSESNQSAEPTLMGAREICEFYRLLLMEQVGLDHSGRSQEPFFAAVRTAHYDMANDVEFGYSAMHRMAKTRPEATTSQTLPPHVGDLKRKEYHAWRTYYNGYYEDAAQIMREVSRPELIEDIAHYPDSLFSYYDTAALLARNRSNQDEEQEQDKDAALGAFRTLIDFSTNEYGLASLQTIDALAELETHLRRRQQQHYHHHHQWDRAAAAAADGVLQEVHAALDLLDYQTDPDLRDVLGESSLSYSSQRVGPSSLEGGGATYPSIQP</sequence>
<dbReference type="PANTHER" id="PTHR38788">
    <property type="entry name" value="CLR5 DOMAIN-CONTAINING PROTEIN"/>
    <property type="match status" value="1"/>
</dbReference>
<feature type="region of interest" description="Disordered" evidence="1">
    <location>
        <begin position="560"/>
        <end position="584"/>
    </location>
</feature>
<evidence type="ECO:0000313" key="2">
    <source>
        <dbReference type="EMBL" id="KAK8095078.1"/>
    </source>
</evidence>
<dbReference type="EMBL" id="JAQQWN010000002">
    <property type="protein sequence ID" value="KAK8095078.1"/>
    <property type="molecule type" value="Genomic_DNA"/>
</dbReference>
<organism evidence="2 3">
    <name type="scientific">Apiospora hydei</name>
    <dbReference type="NCBI Taxonomy" id="1337664"/>
    <lineage>
        <taxon>Eukaryota</taxon>
        <taxon>Fungi</taxon>
        <taxon>Dikarya</taxon>
        <taxon>Ascomycota</taxon>
        <taxon>Pezizomycotina</taxon>
        <taxon>Sordariomycetes</taxon>
        <taxon>Xylariomycetidae</taxon>
        <taxon>Amphisphaeriales</taxon>
        <taxon>Apiosporaceae</taxon>
        <taxon>Apiospora</taxon>
    </lineage>
</organism>